<accession>A0A0D1JCA4</accession>
<dbReference type="Pfam" id="PF00106">
    <property type="entry name" value="adh_short"/>
    <property type="match status" value="1"/>
</dbReference>
<comment type="similarity">
    <text evidence="1">Belongs to the short-chain dehydrogenases/reductases (SDR) family.</text>
</comment>
<dbReference type="Gene3D" id="3.40.50.720">
    <property type="entry name" value="NAD(P)-binding Rossmann-like Domain"/>
    <property type="match status" value="1"/>
</dbReference>
<evidence type="ECO:0000256" key="2">
    <source>
        <dbReference type="ARBA" id="ARBA00023002"/>
    </source>
</evidence>
<evidence type="ECO:0000256" key="1">
    <source>
        <dbReference type="ARBA" id="ARBA00006484"/>
    </source>
</evidence>
<gene>
    <name evidence="3" type="ORF">SC09_Contig28orf00167</name>
</gene>
<dbReference type="PANTHER" id="PTHR43477:SF1">
    <property type="entry name" value="DIHYDROANTICAPSIN 7-DEHYDROGENASE"/>
    <property type="match status" value="1"/>
</dbReference>
<dbReference type="PATRIC" id="fig|1423.173.peg.3460"/>
<dbReference type="InterPro" id="IPR051122">
    <property type="entry name" value="SDR_DHRS6-like"/>
</dbReference>
<dbReference type="AlphaFoldDB" id="A0A0D1JCA4"/>
<dbReference type="EMBL" id="JXBC01000006">
    <property type="protein sequence ID" value="KIU10014.1"/>
    <property type="molecule type" value="Genomic_DNA"/>
</dbReference>
<dbReference type="InterPro" id="IPR036291">
    <property type="entry name" value="NAD(P)-bd_dom_sf"/>
</dbReference>
<reference evidence="3 4" key="1">
    <citation type="submission" date="2014-12" db="EMBL/GenBank/DDBJ databases">
        <title>Comparative genome analysis of Bacillus coagulans HM-08, Clostridium butyricum HM-68, Bacillus subtilis HM-66 and Bacillus licheniformis BL-09.</title>
        <authorList>
            <person name="Zhang H."/>
        </authorList>
    </citation>
    <scope>NUCLEOTIDE SEQUENCE [LARGE SCALE GENOMIC DNA]</scope>
    <source>
        <strain evidence="3 4">HM-66</strain>
    </source>
</reference>
<comment type="caution">
    <text evidence="3">The sequence shown here is derived from an EMBL/GenBank/DDBJ whole genome shotgun (WGS) entry which is preliminary data.</text>
</comment>
<dbReference type="GO" id="GO:0016491">
    <property type="term" value="F:oxidoreductase activity"/>
    <property type="evidence" value="ECO:0007669"/>
    <property type="project" value="UniProtKB-KW"/>
</dbReference>
<dbReference type="STRING" id="483913.AN935_20285"/>
<protein>
    <submittedName>
        <fullName evidence="3">Uncharacterized protein</fullName>
    </submittedName>
</protein>
<dbReference type="InterPro" id="IPR002347">
    <property type="entry name" value="SDR_fam"/>
</dbReference>
<dbReference type="RefSeq" id="WP_394541332.1">
    <property type="nucleotide sequence ID" value="NZ_JARSHU010000030.1"/>
</dbReference>
<proteinExistence type="inferred from homology"/>
<name>A0A0D1JCA4_BACIU</name>
<evidence type="ECO:0000313" key="3">
    <source>
        <dbReference type="EMBL" id="KIU10014.1"/>
    </source>
</evidence>
<dbReference type="Proteomes" id="UP000032247">
    <property type="component" value="Unassembled WGS sequence"/>
</dbReference>
<evidence type="ECO:0000313" key="4">
    <source>
        <dbReference type="Proteomes" id="UP000032247"/>
    </source>
</evidence>
<sequence length="66" mass="7146">MGRLENKTAVITGAATGIGQATAEVFANEGARVMIGDINTDQMEETVDAIRKKRRTGRILSPRCVR</sequence>
<organism evidence="3 4">
    <name type="scientific">Bacillus subtilis</name>
    <dbReference type="NCBI Taxonomy" id="1423"/>
    <lineage>
        <taxon>Bacteria</taxon>
        <taxon>Bacillati</taxon>
        <taxon>Bacillota</taxon>
        <taxon>Bacilli</taxon>
        <taxon>Bacillales</taxon>
        <taxon>Bacillaceae</taxon>
        <taxon>Bacillus</taxon>
    </lineage>
</organism>
<dbReference type="PANTHER" id="PTHR43477">
    <property type="entry name" value="DIHYDROANTICAPSIN 7-DEHYDROGENASE"/>
    <property type="match status" value="1"/>
</dbReference>
<dbReference type="SUPFAM" id="SSF51735">
    <property type="entry name" value="NAD(P)-binding Rossmann-fold domains"/>
    <property type="match status" value="1"/>
</dbReference>
<keyword evidence="2" id="KW-0560">Oxidoreductase</keyword>